<dbReference type="Pfam" id="PF01753">
    <property type="entry name" value="zf-MYND"/>
    <property type="match status" value="1"/>
</dbReference>
<dbReference type="InParanoid" id="A0A0C3FJM3"/>
<evidence type="ECO:0000313" key="7">
    <source>
        <dbReference type="Proteomes" id="UP000054166"/>
    </source>
</evidence>
<accession>A0A0C3FJM3</accession>
<sequence>MSSFTFMGSQYNTNDFLKDVVNMSKLLATNARLINPLPENVDLSEAEEKEVQDQIRAMMILPPFALTDFWSAFAAHHLPQLCTCLRALSHDTQPQALATLIQIFSLLPDPKEEPYFRRFLCHPTEPKGIPTLIAAAFYRGVAWKRPSGPGNICSLLIHCLLWANASLGDDRKASIDAEVRRALATKLGILIEEDRFQLLDQLQRVEIERLHGMLRPIEAMPGDTYVTSTHQYLAGQLVYCANKNCHAEAEMTCSRCKTVRYCGKKHQALHWKSGHKLRCFPPTF</sequence>
<name>A0A0C3FJM3_PILCF</name>
<dbReference type="OrthoDB" id="341421at2759"/>
<dbReference type="STRING" id="765440.A0A0C3FJM3"/>
<evidence type="ECO:0000256" key="1">
    <source>
        <dbReference type="ARBA" id="ARBA00022723"/>
    </source>
</evidence>
<dbReference type="AlphaFoldDB" id="A0A0C3FJM3"/>
<keyword evidence="3" id="KW-0862">Zinc</keyword>
<evidence type="ECO:0000259" key="5">
    <source>
        <dbReference type="PROSITE" id="PS50865"/>
    </source>
</evidence>
<dbReference type="InterPro" id="IPR002893">
    <property type="entry name" value="Znf_MYND"/>
</dbReference>
<reference evidence="7" key="2">
    <citation type="submission" date="2015-01" db="EMBL/GenBank/DDBJ databases">
        <title>Evolutionary Origins and Diversification of the Mycorrhizal Mutualists.</title>
        <authorList>
            <consortium name="DOE Joint Genome Institute"/>
            <consortium name="Mycorrhizal Genomics Consortium"/>
            <person name="Kohler A."/>
            <person name="Kuo A."/>
            <person name="Nagy L.G."/>
            <person name="Floudas D."/>
            <person name="Copeland A."/>
            <person name="Barry K.W."/>
            <person name="Cichocki N."/>
            <person name="Veneault-Fourrey C."/>
            <person name="LaButti K."/>
            <person name="Lindquist E.A."/>
            <person name="Lipzen A."/>
            <person name="Lundell T."/>
            <person name="Morin E."/>
            <person name="Murat C."/>
            <person name="Riley R."/>
            <person name="Ohm R."/>
            <person name="Sun H."/>
            <person name="Tunlid A."/>
            <person name="Henrissat B."/>
            <person name="Grigoriev I.V."/>
            <person name="Hibbett D.S."/>
            <person name="Martin F."/>
        </authorList>
    </citation>
    <scope>NUCLEOTIDE SEQUENCE [LARGE SCALE GENOMIC DNA]</scope>
    <source>
        <strain evidence="7">F 1598</strain>
    </source>
</reference>
<dbReference type="Gene3D" id="6.10.140.2220">
    <property type="match status" value="1"/>
</dbReference>
<evidence type="ECO:0000256" key="4">
    <source>
        <dbReference type="PROSITE-ProRule" id="PRU00134"/>
    </source>
</evidence>
<gene>
    <name evidence="6" type="ORF">PILCRDRAFT_98110</name>
</gene>
<dbReference type="HOGENOM" id="CLU_086444_0_0_1"/>
<dbReference type="PROSITE" id="PS50865">
    <property type="entry name" value="ZF_MYND_2"/>
    <property type="match status" value="1"/>
</dbReference>
<dbReference type="GO" id="GO:0008270">
    <property type="term" value="F:zinc ion binding"/>
    <property type="evidence" value="ECO:0007669"/>
    <property type="project" value="UniProtKB-KW"/>
</dbReference>
<evidence type="ECO:0000256" key="2">
    <source>
        <dbReference type="ARBA" id="ARBA00022771"/>
    </source>
</evidence>
<protein>
    <recommendedName>
        <fullName evidence="5">MYND-type domain-containing protein</fullName>
    </recommendedName>
</protein>
<organism evidence="6 7">
    <name type="scientific">Piloderma croceum (strain F 1598)</name>
    <dbReference type="NCBI Taxonomy" id="765440"/>
    <lineage>
        <taxon>Eukaryota</taxon>
        <taxon>Fungi</taxon>
        <taxon>Dikarya</taxon>
        <taxon>Basidiomycota</taxon>
        <taxon>Agaricomycotina</taxon>
        <taxon>Agaricomycetes</taxon>
        <taxon>Agaricomycetidae</taxon>
        <taxon>Atheliales</taxon>
        <taxon>Atheliaceae</taxon>
        <taxon>Piloderma</taxon>
    </lineage>
</organism>
<dbReference type="Proteomes" id="UP000054166">
    <property type="component" value="Unassembled WGS sequence"/>
</dbReference>
<proteinExistence type="predicted"/>
<keyword evidence="2 4" id="KW-0863">Zinc-finger</keyword>
<keyword evidence="1" id="KW-0479">Metal-binding</keyword>
<feature type="domain" description="MYND-type" evidence="5">
    <location>
        <begin position="242"/>
        <end position="279"/>
    </location>
</feature>
<evidence type="ECO:0000256" key="3">
    <source>
        <dbReference type="ARBA" id="ARBA00022833"/>
    </source>
</evidence>
<reference evidence="6 7" key="1">
    <citation type="submission" date="2014-04" db="EMBL/GenBank/DDBJ databases">
        <authorList>
            <consortium name="DOE Joint Genome Institute"/>
            <person name="Kuo A."/>
            <person name="Tarkka M."/>
            <person name="Buscot F."/>
            <person name="Kohler A."/>
            <person name="Nagy L.G."/>
            <person name="Floudas D."/>
            <person name="Copeland A."/>
            <person name="Barry K.W."/>
            <person name="Cichocki N."/>
            <person name="Veneault-Fourrey C."/>
            <person name="LaButti K."/>
            <person name="Lindquist E.A."/>
            <person name="Lipzen A."/>
            <person name="Lundell T."/>
            <person name="Morin E."/>
            <person name="Murat C."/>
            <person name="Sun H."/>
            <person name="Tunlid A."/>
            <person name="Henrissat B."/>
            <person name="Grigoriev I.V."/>
            <person name="Hibbett D.S."/>
            <person name="Martin F."/>
            <person name="Nordberg H.P."/>
            <person name="Cantor M.N."/>
            <person name="Hua S.X."/>
        </authorList>
    </citation>
    <scope>NUCLEOTIDE SEQUENCE [LARGE SCALE GENOMIC DNA]</scope>
    <source>
        <strain evidence="6 7">F 1598</strain>
    </source>
</reference>
<dbReference type="SUPFAM" id="SSF144232">
    <property type="entry name" value="HIT/MYND zinc finger-like"/>
    <property type="match status" value="1"/>
</dbReference>
<evidence type="ECO:0000313" key="6">
    <source>
        <dbReference type="EMBL" id="KIM79641.1"/>
    </source>
</evidence>
<keyword evidence="7" id="KW-1185">Reference proteome</keyword>
<dbReference type="EMBL" id="KN833008">
    <property type="protein sequence ID" value="KIM79641.1"/>
    <property type="molecule type" value="Genomic_DNA"/>
</dbReference>